<organism evidence="12 13">
    <name type="scientific">Craterilacuibacter sinensis</name>
    <dbReference type="NCBI Taxonomy" id="2686017"/>
    <lineage>
        <taxon>Bacteria</taxon>
        <taxon>Pseudomonadati</taxon>
        <taxon>Pseudomonadota</taxon>
        <taxon>Betaproteobacteria</taxon>
        <taxon>Neisseriales</taxon>
        <taxon>Neisseriaceae</taxon>
        <taxon>Craterilacuibacter</taxon>
    </lineage>
</organism>
<evidence type="ECO:0000313" key="12">
    <source>
        <dbReference type="EMBL" id="MXR38408.1"/>
    </source>
</evidence>
<evidence type="ECO:0000256" key="6">
    <source>
        <dbReference type="ARBA" id="ARBA00022847"/>
    </source>
</evidence>
<keyword evidence="3" id="KW-0813">Transport</keyword>
<feature type="transmembrane region" description="Helical" evidence="10">
    <location>
        <begin position="297"/>
        <end position="318"/>
    </location>
</feature>
<feature type="domain" description="Major facilitator superfamily (MFS) profile" evidence="11">
    <location>
        <begin position="30"/>
        <end position="446"/>
    </location>
</feature>
<feature type="transmembrane region" description="Helical" evidence="10">
    <location>
        <begin position="167"/>
        <end position="190"/>
    </location>
</feature>
<feature type="transmembrane region" description="Helical" evidence="10">
    <location>
        <begin position="387"/>
        <end position="413"/>
    </location>
</feature>
<dbReference type="GO" id="GO:0015293">
    <property type="term" value="F:symporter activity"/>
    <property type="evidence" value="ECO:0007669"/>
    <property type="project" value="UniProtKB-KW"/>
</dbReference>
<dbReference type="EMBL" id="WSSB01000027">
    <property type="protein sequence ID" value="MXR38408.1"/>
    <property type="molecule type" value="Genomic_DNA"/>
</dbReference>
<feature type="transmembrane region" description="Helical" evidence="10">
    <location>
        <begin position="102"/>
        <end position="120"/>
    </location>
</feature>
<dbReference type="InterPro" id="IPR011701">
    <property type="entry name" value="MFS"/>
</dbReference>
<feature type="transmembrane region" description="Helical" evidence="10">
    <location>
        <begin position="351"/>
        <end position="375"/>
    </location>
</feature>
<dbReference type="Pfam" id="PF07690">
    <property type="entry name" value="MFS_1"/>
    <property type="match status" value="1"/>
</dbReference>
<dbReference type="PROSITE" id="PS50850">
    <property type="entry name" value="MFS"/>
    <property type="match status" value="1"/>
</dbReference>
<keyword evidence="7 10" id="KW-1133">Transmembrane helix</keyword>
<sequence length="449" mass="48541">MSATHTAMHPPGQSPAHSSTQTDAGALRRAAVASFIGNFVEWFDYAAYGYLATIIALVFFPQTDQTTGLLATFAVFALSFIVRPIGGIIWGHLGDKVGRRTALSLSILIMSGATFCIAFLPTYAQVGMLAPILLLIIRLVQGFSASGEYAGAAAFLAEYAPEGKRGLYTSIVPASTAAGLLFGALFVAMLHALLSIEDLHSWGWRLPFLLAAPFGLIGRYIRLHLEDTPKFRQMEKNLEKKEQTRKVPIRELMGKYRLKVAIAFGVTCLNAVAFYLILSYMPTYLSAEMGMSATDSFLASTVSLSTYIFFIFLMGILSDRFGRKTMLISASIAFIVLTIPLFSLLDSASFATILLVQIAFGALLTMNDGTLACFLSEIFPTHVRYSGFAFSFNSANALFGGTAPFIATWLISITGSKMAPAWYLVIAAAVALAAMLLSHETAHEALADE</sequence>
<feature type="transmembrane region" description="Helical" evidence="10">
    <location>
        <begin position="45"/>
        <end position="63"/>
    </location>
</feature>
<dbReference type="PROSITE" id="PS00216">
    <property type="entry name" value="SUGAR_TRANSPORT_1"/>
    <property type="match status" value="1"/>
</dbReference>
<proteinExistence type="inferred from homology"/>
<evidence type="ECO:0000256" key="10">
    <source>
        <dbReference type="SAM" id="Phobius"/>
    </source>
</evidence>
<dbReference type="Proteomes" id="UP000467214">
    <property type="component" value="Unassembled WGS sequence"/>
</dbReference>
<keyword evidence="8 10" id="KW-0472">Membrane</keyword>
<feature type="transmembrane region" description="Helical" evidence="10">
    <location>
        <begin position="325"/>
        <end position="345"/>
    </location>
</feature>
<feature type="region of interest" description="Disordered" evidence="9">
    <location>
        <begin position="1"/>
        <end position="20"/>
    </location>
</feature>
<evidence type="ECO:0000256" key="3">
    <source>
        <dbReference type="ARBA" id="ARBA00022448"/>
    </source>
</evidence>
<feature type="transmembrane region" description="Helical" evidence="10">
    <location>
        <begin position="256"/>
        <end position="277"/>
    </location>
</feature>
<keyword evidence="6" id="KW-0769">Symport</keyword>
<evidence type="ECO:0000256" key="5">
    <source>
        <dbReference type="ARBA" id="ARBA00022692"/>
    </source>
</evidence>
<comment type="subcellular location">
    <subcellularLocation>
        <location evidence="1">Cell membrane</location>
        <topology evidence="1">Multi-pass membrane protein</topology>
    </subcellularLocation>
</comment>
<evidence type="ECO:0000256" key="2">
    <source>
        <dbReference type="ARBA" id="ARBA00008240"/>
    </source>
</evidence>
<comment type="caution">
    <text evidence="12">The sequence shown here is derived from an EMBL/GenBank/DDBJ whole genome shotgun (WGS) entry which is preliminary data.</text>
</comment>
<evidence type="ECO:0000256" key="9">
    <source>
        <dbReference type="SAM" id="MobiDB-lite"/>
    </source>
</evidence>
<evidence type="ECO:0000256" key="8">
    <source>
        <dbReference type="ARBA" id="ARBA00023136"/>
    </source>
</evidence>
<dbReference type="PANTHER" id="PTHR43528">
    <property type="entry name" value="ALPHA-KETOGLUTARATE PERMEASE"/>
    <property type="match status" value="1"/>
</dbReference>
<dbReference type="GO" id="GO:0005886">
    <property type="term" value="C:plasma membrane"/>
    <property type="evidence" value="ECO:0007669"/>
    <property type="project" value="UniProtKB-SubCell"/>
</dbReference>
<protein>
    <submittedName>
        <fullName evidence="12">MFS transporter</fullName>
    </submittedName>
</protein>
<keyword evidence="5 10" id="KW-0812">Transmembrane</keyword>
<dbReference type="Gene3D" id="1.20.1250.20">
    <property type="entry name" value="MFS general substrate transporter like domains"/>
    <property type="match status" value="2"/>
</dbReference>
<reference evidence="12 13" key="1">
    <citation type="submission" date="2019-12" db="EMBL/GenBank/DDBJ databases">
        <title>Neisseriaceae gen. nov. sp. Genome sequencing and assembly.</title>
        <authorList>
            <person name="Liu Z."/>
            <person name="Li A."/>
        </authorList>
    </citation>
    <scope>NUCLEOTIDE SEQUENCE [LARGE SCALE GENOMIC DNA]</scope>
    <source>
        <strain evidence="12 13">B2N2-7</strain>
    </source>
</reference>
<feature type="transmembrane region" description="Helical" evidence="10">
    <location>
        <begin position="69"/>
        <end position="90"/>
    </location>
</feature>
<dbReference type="FunFam" id="1.20.1250.20:FF:000001">
    <property type="entry name" value="Dicarboxylate MFS transporter"/>
    <property type="match status" value="1"/>
</dbReference>
<comment type="similarity">
    <text evidence="2">Belongs to the major facilitator superfamily. Metabolite:H+ Symporter (MHS) family (TC 2.A.1.6) family.</text>
</comment>
<evidence type="ECO:0000259" key="11">
    <source>
        <dbReference type="PROSITE" id="PS50850"/>
    </source>
</evidence>
<feature type="transmembrane region" description="Helical" evidence="10">
    <location>
        <begin position="132"/>
        <end position="155"/>
    </location>
</feature>
<keyword evidence="4" id="KW-1003">Cell membrane</keyword>
<feature type="transmembrane region" description="Helical" evidence="10">
    <location>
        <begin position="202"/>
        <end position="221"/>
    </location>
</feature>
<dbReference type="InterPro" id="IPR036259">
    <property type="entry name" value="MFS_trans_sf"/>
</dbReference>
<dbReference type="InterPro" id="IPR020846">
    <property type="entry name" value="MFS_dom"/>
</dbReference>
<evidence type="ECO:0000256" key="4">
    <source>
        <dbReference type="ARBA" id="ARBA00022475"/>
    </source>
</evidence>
<accession>A0A845BTH7</accession>
<dbReference type="SUPFAM" id="SSF103473">
    <property type="entry name" value="MFS general substrate transporter"/>
    <property type="match status" value="1"/>
</dbReference>
<dbReference type="RefSeq" id="WP_160798392.1">
    <property type="nucleotide sequence ID" value="NZ_WSSB01000027.1"/>
</dbReference>
<feature type="transmembrane region" description="Helical" evidence="10">
    <location>
        <begin position="419"/>
        <end position="437"/>
    </location>
</feature>
<keyword evidence="13" id="KW-1185">Reference proteome</keyword>
<name>A0A845BTH7_9NEIS</name>
<evidence type="ECO:0000256" key="1">
    <source>
        <dbReference type="ARBA" id="ARBA00004651"/>
    </source>
</evidence>
<evidence type="ECO:0000256" key="7">
    <source>
        <dbReference type="ARBA" id="ARBA00022989"/>
    </source>
</evidence>
<dbReference type="InterPro" id="IPR051084">
    <property type="entry name" value="H+-coupled_symporters"/>
</dbReference>
<evidence type="ECO:0000313" key="13">
    <source>
        <dbReference type="Proteomes" id="UP000467214"/>
    </source>
</evidence>
<dbReference type="InterPro" id="IPR005829">
    <property type="entry name" value="Sugar_transporter_CS"/>
</dbReference>
<gene>
    <name evidence="12" type="ORF">GQF02_15685</name>
</gene>
<dbReference type="AlphaFoldDB" id="A0A845BTH7"/>
<dbReference type="PANTHER" id="PTHR43528:SF1">
    <property type="entry name" value="ALPHA-KETOGLUTARATE PERMEASE"/>
    <property type="match status" value="1"/>
</dbReference>